<proteinExistence type="predicted"/>
<dbReference type="RefSeq" id="WP_258302070.1">
    <property type="nucleotide sequence ID" value="NZ_CP078063.1"/>
</dbReference>
<reference evidence="1" key="1">
    <citation type="submission" date="2021-07" db="EMBL/GenBank/DDBJ databases">
        <title>Studies on halocins as antimicrobial molecules from haloarchaea.</title>
        <authorList>
            <person name="Kumar S."/>
            <person name="Khare S.K."/>
        </authorList>
    </citation>
    <scope>NUCLEOTIDE SEQUENCE</scope>
    <source>
        <strain evidence="1">NCIM 5678</strain>
    </source>
</reference>
<dbReference type="GeneID" id="74529658"/>
<organism evidence="1 2">
    <name type="scientific">Haloferax larsenii</name>
    <dbReference type="NCBI Taxonomy" id="302484"/>
    <lineage>
        <taxon>Archaea</taxon>
        <taxon>Methanobacteriati</taxon>
        <taxon>Methanobacteriota</taxon>
        <taxon>Stenosarchaea group</taxon>
        <taxon>Halobacteria</taxon>
        <taxon>Halobacteriales</taxon>
        <taxon>Haloferacaceae</taxon>
        <taxon>Haloferax</taxon>
    </lineage>
</organism>
<dbReference type="EMBL" id="CP078063">
    <property type="protein sequence ID" value="UVE49644.1"/>
    <property type="molecule type" value="Genomic_DNA"/>
</dbReference>
<name>A0ABY5RBV5_HALLR</name>
<gene>
    <name evidence="1" type="ORF">KU306_12090</name>
</gene>
<keyword evidence="2" id="KW-1185">Reference proteome</keyword>
<evidence type="ECO:0000313" key="2">
    <source>
        <dbReference type="Proteomes" id="UP001058330"/>
    </source>
</evidence>
<sequence length="96" mass="10388">MSTTTTNQVVSELNAIGVEEPTVAHDCSRVIDGDEVTYTKVYAGSFQNDSKAARAHYEEVRATVSVGSVNLHRSCANGNTVHYLVIITLDGSDRDE</sequence>
<evidence type="ECO:0000313" key="1">
    <source>
        <dbReference type="EMBL" id="UVE49644.1"/>
    </source>
</evidence>
<dbReference type="Proteomes" id="UP001058330">
    <property type="component" value="Chromosome"/>
</dbReference>
<accession>A0ABY5RBV5</accession>
<protein>
    <submittedName>
        <fullName evidence="1">Uncharacterized protein</fullName>
    </submittedName>
</protein>